<keyword evidence="1" id="KW-0732">Signal</keyword>
<sequence>MQLKSIFFLAFTAAPFAFASTLPEVLGGISQLGARITVLEGRVTISIPVTGGTQQVMTIHGSAANVLNAIDSTVSLITQLEKPVPTDACNAMLNAFQVMVPGMKAGFQAAVAKKNILTGFGAGRGAAVLGLDLINLRKGAVNIEVAALSVLPSDCADRVTALRVDITDAIDVAIAAYNSTN</sequence>
<feature type="chain" id="PRO_5034224368" evidence="1">
    <location>
        <begin position="20"/>
        <end position="181"/>
    </location>
</feature>
<evidence type="ECO:0000313" key="3">
    <source>
        <dbReference type="Proteomes" id="UP000559027"/>
    </source>
</evidence>
<evidence type="ECO:0000313" key="2">
    <source>
        <dbReference type="EMBL" id="KAF5348336.1"/>
    </source>
</evidence>
<keyword evidence="3" id="KW-1185">Reference proteome</keyword>
<feature type="signal peptide" evidence="1">
    <location>
        <begin position="1"/>
        <end position="19"/>
    </location>
</feature>
<name>A0A8H5CUK3_9AGAR</name>
<dbReference type="AlphaFoldDB" id="A0A8H5CUK3"/>
<comment type="caution">
    <text evidence="2">The sequence shown here is derived from an EMBL/GenBank/DDBJ whole genome shotgun (WGS) entry which is preliminary data.</text>
</comment>
<evidence type="ECO:0000256" key="1">
    <source>
        <dbReference type="SAM" id="SignalP"/>
    </source>
</evidence>
<protein>
    <submittedName>
        <fullName evidence="2">Uncharacterized protein</fullName>
    </submittedName>
</protein>
<proteinExistence type="predicted"/>
<gene>
    <name evidence="2" type="ORF">D9756_010498</name>
</gene>
<reference evidence="2 3" key="1">
    <citation type="journal article" date="2020" name="ISME J.">
        <title>Uncovering the hidden diversity of litter-decomposition mechanisms in mushroom-forming fungi.</title>
        <authorList>
            <person name="Floudas D."/>
            <person name="Bentzer J."/>
            <person name="Ahren D."/>
            <person name="Johansson T."/>
            <person name="Persson P."/>
            <person name="Tunlid A."/>
        </authorList>
    </citation>
    <scope>NUCLEOTIDE SEQUENCE [LARGE SCALE GENOMIC DNA]</scope>
    <source>
        <strain evidence="2 3">CBS 146.42</strain>
    </source>
</reference>
<accession>A0A8H5CUK3</accession>
<dbReference type="Proteomes" id="UP000559027">
    <property type="component" value="Unassembled WGS sequence"/>
</dbReference>
<organism evidence="2 3">
    <name type="scientific">Leucocoprinus leucothites</name>
    <dbReference type="NCBI Taxonomy" id="201217"/>
    <lineage>
        <taxon>Eukaryota</taxon>
        <taxon>Fungi</taxon>
        <taxon>Dikarya</taxon>
        <taxon>Basidiomycota</taxon>
        <taxon>Agaricomycotina</taxon>
        <taxon>Agaricomycetes</taxon>
        <taxon>Agaricomycetidae</taxon>
        <taxon>Agaricales</taxon>
        <taxon>Agaricineae</taxon>
        <taxon>Agaricaceae</taxon>
        <taxon>Leucocoprinus</taxon>
    </lineage>
</organism>
<dbReference type="EMBL" id="JAACJO010000020">
    <property type="protein sequence ID" value="KAF5348336.1"/>
    <property type="molecule type" value="Genomic_DNA"/>
</dbReference>